<dbReference type="Proteomes" id="UP000013248">
    <property type="component" value="Unassembled WGS sequence"/>
</dbReference>
<reference evidence="1 2" key="1">
    <citation type="submission" date="2013-02" db="EMBL/GenBank/DDBJ databases">
        <title>The Genome Sequence of Acinetobacter sp. ANC 3862.</title>
        <authorList>
            <consortium name="The Broad Institute Genome Sequencing Platform"/>
            <consortium name="The Broad Institute Genome Sequencing Center for Infectious Disease"/>
            <person name="Cerqueira G."/>
            <person name="Feldgarden M."/>
            <person name="Courvalin P."/>
            <person name="Perichon B."/>
            <person name="Grillot-Courvalin C."/>
            <person name="Clermont D."/>
            <person name="Rocha E."/>
            <person name="Yoon E.-J."/>
            <person name="Nemec A."/>
            <person name="Walker B."/>
            <person name="Young S.K."/>
            <person name="Zeng Q."/>
            <person name="Gargeya S."/>
            <person name="Fitzgerald M."/>
            <person name="Haas B."/>
            <person name="Abouelleil A."/>
            <person name="Alvarado L."/>
            <person name="Arachchi H.M."/>
            <person name="Berlin A.M."/>
            <person name="Chapman S.B."/>
            <person name="Dewar J."/>
            <person name="Goldberg J."/>
            <person name="Griggs A."/>
            <person name="Gujja S."/>
            <person name="Hansen M."/>
            <person name="Howarth C."/>
            <person name="Imamovic A."/>
            <person name="Larimer J."/>
            <person name="McCowan C."/>
            <person name="Murphy C."/>
            <person name="Neiman D."/>
            <person name="Pearson M."/>
            <person name="Priest M."/>
            <person name="Roberts A."/>
            <person name="Saif S."/>
            <person name="Shea T."/>
            <person name="Sisk P."/>
            <person name="Sykes S."/>
            <person name="Wortman J."/>
            <person name="Nusbaum C."/>
            <person name="Birren B."/>
        </authorList>
    </citation>
    <scope>NUCLEOTIDE SEQUENCE [LARGE SCALE GENOMIC DNA]</scope>
    <source>
        <strain evidence="1 2">ANC 3862</strain>
    </source>
</reference>
<dbReference type="HOGENOM" id="CLU_854261_0_0_6"/>
<dbReference type="RefSeq" id="WP_005217912.1">
    <property type="nucleotide sequence ID" value="NZ_KB850089.1"/>
</dbReference>
<organism evidence="1 2">
    <name type="scientific">Acinetobacter modestus</name>
    <dbReference type="NCBI Taxonomy" id="1776740"/>
    <lineage>
        <taxon>Bacteria</taxon>
        <taxon>Pseudomonadati</taxon>
        <taxon>Pseudomonadota</taxon>
        <taxon>Gammaproteobacteria</taxon>
        <taxon>Moraxellales</taxon>
        <taxon>Moraxellaceae</taxon>
        <taxon>Acinetobacter</taxon>
    </lineage>
</organism>
<comment type="caution">
    <text evidence="1">The sequence shown here is derived from an EMBL/GenBank/DDBJ whole genome shotgun (WGS) entry which is preliminary data.</text>
</comment>
<dbReference type="EMBL" id="APRP01000028">
    <property type="protein sequence ID" value="ENW99671.1"/>
    <property type="molecule type" value="Genomic_DNA"/>
</dbReference>
<evidence type="ECO:0000313" key="1">
    <source>
        <dbReference type="EMBL" id="ENW99671.1"/>
    </source>
</evidence>
<proteinExistence type="predicted"/>
<gene>
    <name evidence="1" type="ORF">F900_02477</name>
</gene>
<protein>
    <submittedName>
        <fullName evidence="1">Uncharacterized protein</fullName>
    </submittedName>
</protein>
<evidence type="ECO:0000313" key="2">
    <source>
        <dbReference type="Proteomes" id="UP000013248"/>
    </source>
</evidence>
<dbReference type="AlphaFoldDB" id="N9NA71"/>
<dbReference type="PATRIC" id="fig|1217705.3.peg.2411"/>
<accession>N9NA71</accession>
<sequence length="325" mass="38164">MKVFDKGLIDELETELLNQYLNIVWLEDYLNNGFKVELVIKFDMEGRSEPKTIEEWREAPIIGVDIKTTADKKFGSKIFKQQLNFTGEEYDRIYQEMGESCKEPRYDFLKKQFGYSIGDLISFVDQLAVLRKDLETLNDKENAKSYKEILHGYIGLDTLTYGIMNPSLKRRIAKGRSIQGEYQKIVKAKKKIFFDLLLERVEVKKSKYKNVSQAVNNNMKEVMHRFQIHDKEWIKSKQRISLARIIKLKEEKLDESLTTSRIEKIEKEIVRLTTLIRQLDYGLSNGYPFETLDNILPFNTVSLDEVLMKTLRLEKSIKEQCIESS</sequence>
<name>N9NA71_9GAMM</name>
<dbReference type="STRING" id="1217705.F900_02477"/>